<dbReference type="EMBL" id="CP026995">
    <property type="protein sequence ID" value="QLH07251.1"/>
    <property type="molecule type" value="Genomic_DNA"/>
</dbReference>
<dbReference type="AlphaFoldDB" id="A0A7D5M6M1"/>
<sequence length="73" mass="8441">MTELCLNDNCYNSVHQITKTLEFLSHVDRYVEDAKKAGDSEAEKVWNTIKSDRQKHAVMLKELVVADVKNNKF</sequence>
<evidence type="ECO:0000313" key="1">
    <source>
        <dbReference type="EMBL" id="QLH07251.1"/>
    </source>
</evidence>
<proteinExistence type="predicted"/>
<name>A0A7D5M6M1_9ARCH</name>
<gene>
    <name evidence="1" type="ORF">C5F50_09290</name>
</gene>
<organism evidence="1 2">
    <name type="scientific">Nitrosopumilus ureiphilus</name>
    <dbReference type="NCBI Taxonomy" id="1470067"/>
    <lineage>
        <taxon>Archaea</taxon>
        <taxon>Nitrososphaerota</taxon>
        <taxon>Nitrososphaeria</taxon>
        <taxon>Nitrosopumilales</taxon>
        <taxon>Nitrosopumilaceae</taxon>
        <taxon>Nitrosopumilus</taxon>
    </lineage>
</organism>
<reference evidence="1 2" key="1">
    <citation type="submission" date="2018-02" db="EMBL/GenBank/DDBJ databases">
        <title>Complete genome of Nitrosopumilus ureaphilus PS0.</title>
        <authorList>
            <person name="Qin W."/>
            <person name="Zheng Y."/>
            <person name="Stahl D.A."/>
        </authorList>
    </citation>
    <scope>NUCLEOTIDE SEQUENCE [LARGE SCALE GENOMIC DNA]</scope>
    <source>
        <strain evidence="1 2">PS0</strain>
    </source>
</reference>
<dbReference type="KEGG" id="nue:C5F50_09290"/>
<accession>A0A7D5M6M1</accession>
<protein>
    <submittedName>
        <fullName evidence="1">Uncharacterized protein</fullName>
    </submittedName>
</protein>
<dbReference type="RefSeq" id="WP_179371123.1">
    <property type="nucleotide sequence ID" value="NZ_CP026995.1"/>
</dbReference>
<dbReference type="GeneID" id="56068297"/>
<evidence type="ECO:0000313" key="2">
    <source>
        <dbReference type="Proteomes" id="UP000509478"/>
    </source>
</evidence>
<keyword evidence="2" id="KW-1185">Reference proteome</keyword>
<dbReference type="Proteomes" id="UP000509478">
    <property type="component" value="Chromosome"/>
</dbReference>
<dbReference type="OrthoDB" id="380352at2157"/>